<organism evidence="1 2">
    <name type="scientific">Haematococcus lacustris</name>
    <name type="common">Green alga</name>
    <name type="synonym">Haematococcus pluvialis</name>
    <dbReference type="NCBI Taxonomy" id="44745"/>
    <lineage>
        <taxon>Eukaryota</taxon>
        <taxon>Viridiplantae</taxon>
        <taxon>Chlorophyta</taxon>
        <taxon>core chlorophytes</taxon>
        <taxon>Chlorophyceae</taxon>
        <taxon>CS clade</taxon>
        <taxon>Chlamydomonadales</taxon>
        <taxon>Haematococcaceae</taxon>
        <taxon>Haematococcus</taxon>
    </lineage>
</organism>
<dbReference type="EMBL" id="BLLF01000150">
    <property type="protein sequence ID" value="GFH08276.1"/>
    <property type="molecule type" value="Genomic_DNA"/>
</dbReference>
<proteinExistence type="predicted"/>
<evidence type="ECO:0000313" key="1">
    <source>
        <dbReference type="EMBL" id="GFH08276.1"/>
    </source>
</evidence>
<name>A0A699YMZ3_HAELA</name>
<sequence length="61" mass="6493">MSETPALLTLISESGKVLVQNEASVNYYGNLEDSSVLMQAEGQECRISALSAMSTRASPTL</sequence>
<dbReference type="Proteomes" id="UP000485058">
    <property type="component" value="Unassembled WGS sequence"/>
</dbReference>
<evidence type="ECO:0000313" key="2">
    <source>
        <dbReference type="Proteomes" id="UP000485058"/>
    </source>
</evidence>
<accession>A0A699YMZ3</accession>
<reference evidence="1 2" key="1">
    <citation type="submission" date="2020-02" db="EMBL/GenBank/DDBJ databases">
        <title>Draft genome sequence of Haematococcus lacustris strain NIES-144.</title>
        <authorList>
            <person name="Morimoto D."/>
            <person name="Nakagawa S."/>
            <person name="Yoshida T."/>
            <person name="Sawayama S."/>
        </authorList>
    </citation>
    <scope>NUCLEOTIDE SEQUENCE [LARGE SCALE GENOMIC DNA]</scope>
    <source>
        <strain evidence="1 2">NIES-144</strain>
    </source>
</reference>
<gene>
    <name evidence="1" type="ORF">HaLaN_03212</name>
</gene>
<comment type="caution">
    <text evidence="1">The sequence shown here is derived from an EMBL/GenBank/DDBJ whole genome shotgun (WGS) entry which is preliminary data.</text>
</comment>
<protein>
    <submittedName>
        <fullName evidence="1">Uncharacterized protein</fullName>
    </submittedName>
</protein>
<dbReference type="AlphaFoldDB" id="A0A699YMZ3"/>
<keyword evidence="2" id="KW-1185">Reference proteome</keyword>